<organism evidence="5 6">
    <name type="scientific">Sporosarcina highlanderae</name>
    <dbReference type="NCBI Taxonomy" id="3035916"/>
    <lineage>
        <taxon>Bacteria</taxon>
        <taxon>Bacillati</taxon>
        <taxon>Bacillota</taxon>
        <taxon>Bacilli</taxon>
        <taxon>Bacillales</taxon>
        <taxon>Caryophanaceae</taxon>
        <taxon>Sporosarcina</taxon>
    </lineage>
</organism>
<dbReference type="InterPro" id="IPR027417">
    <property type="entry name" value="P-loop_NTPase"/>
</dbReference>
<dbReference type="InterPro" id="IPR050206">
    <property type="entry name" value="FtsK/SpoIIIE/SftA"/>
</dbReference>
<dbReference type="Gene3D" id="3.40.50.300">
    <property type="entry name" value="P-loop containing nucleotide triphosphate hydrolases"/>
    <property type="match status" value="1"/>
</dbReference>
<gene>
    <name evidence="5" type="ORF">P5G49_16695</name>
</gene>
<keyword evidence="1 3" id="KW-0547">Nucleotide-binding</keyword>
<evidence type="ECO:0000313" key="6">
    <source>
        <dbReference type="Proteomes" id="UP001175097"/>
    </source>
</evidence>
<dbReference type="PROSITE" id="PS50901">
    <property type="entry name" value="FTSK"/>
    <property type="match status" value="1"/>
</dbReference>
<dbReference type="PANTHER" id="PTHR22683:SF1">
    <property type="entry name" value="TYPE VII SECRETION SYSTEM PROTEIN ESSC"/>
    <property type="match status" value="1"/>
</dbReference>
<dbReference type="Pfam" id="PF01580">
    <property type="entry name" value="FtsK_SpoIIIE"/>
    <property type="match status" value="1"/>
</dbReference>
<keyword evidence="2 3" id="KW-0067">ATP-binding</keyword>
<evidence type="ECO:0000313" key="5">
    <source>
        <dbReference type="EMBL" id="MDN4609102.1"/>
    </source>
</evidence>
<dbReference type="EMBL" id="JAROCC010000020">
    <property type="protein sequence ID" value="MDN4609102.1"/>
    <property type="molecule type" value="Genomic_DNA"/>
</dbReference>
<evidence type="ECO:0000259" key="4">
    <source>
        <dbReference type="PROSITE" id="PS50901"/>
    </source>
</evidence>
<name>A0ABT8JVZ0_9BACL</name>
<dbReference type="PANTHER" id="PTHR22683">
    <property type="entry name" value="SPORULATION PROTEIN RELATED"/>
    <property type="match status" value="1"/>
</dbReference>
<feature type="binding site" evidence="3">
    <location>
        <begin position="189"/>
        <end position="196"/>
    </location>
    <ligand>
        <name>ATP</name>
        <dbReference type="ChEBI" id="CHEBI:30616"/>
    </ligand>
</feature>
<keyword evidence="6" id="KW-1185">Reference proteome</keyword>
<dbReference type="SUPFAM" id="SSF52540">
    <property type="entry name" value="P-loop containing nucleoside triphosphate hydrolases"/>
    <property type="match status" value="1"/>
</dbReference>
<protein>
    <submittedName>
        <fullName evidence="5">FtsK/SpoIIIE domain-containing protein</fullName>
    </submittedName>
</protein>
<dbReference type="InterPro" id="IPR002543">
    <property type="entry name" value="FtsK_dom"/>
</dbReference>
<reference evidence="5" key="1">
    <citation type="submission" date="2023-03" db="EMBL/GenBank/DDBJ databases">
        <title>MT1 and MT2 Draft Genomes of Novel Species.</title>
        <authorList>
            <person name="Venkateswaran K."/>
        </authorList>
    </citation>
    <scope>NUCLEOTIDE SEQUENCE</scope>
    <source>
        <strain evidence="5">F6_3S_P_2</strain>
    </source>
</reference>
<proteinExistence type="predicted"/>
<comment type="caution">
    <text evidence="5">The sequence shown here is derived from an EMBL/GenBank/DDBJ whole genome shotgun (WGS) entry which is preliminary data.</text>
</comment>
<feature type="domain" description="FtsK" evidence="4">
    <location>
        <begin position="171"/>
        <end position="361"/>
    </location>
</feature>
<evidence type="ECO:0000256" key="1">
    <source>
        <dbReference type="ARBA" id="ARBA00022741"/>
    </source>
</evidence>
<evidence type="ECO:0000256" key="2">
    <source>
        <dbReference type="ARBA" id="ARBA00022840"/>
    </source>
</evidence>
<evidence type="ECO:0000256" key="3">
    <source>
        <dbReference type="PROSITE-ProRule" id="PRU00289"/>
    </source>
</evidence>
<dbReference type="Proteomes" id="UP001175097">
    <property type="component" value="Unassembled WGS sequence"/>
</dbReference>
<dbReference type="RefSeq" id="WP_301245673.1">
    <property type="nucleotide sequence ID" value="NZ_JAROCC010000020.1"/>
</dbReference>
<sequence length="448" mass="51310">MLLEISTSILFGSLALKAHMSRKGNTSNDSGKIQKIISLSGLNVKDGKRTLTTQLIRKKRHDWGWEYKYRIPLGRSFNDYLNKQQILQDGLNNRRHKITLADLKELSWSWDGNIIEDIQNLRTNKLQDEREIELSFDGLLIIRVYNDPMPKEIPFKPGNAWRIPVGVVRGNNEFRYHDFEKVPHMVLGGSSGYGKSVFLNSMIVSLLQSKPEHVHFYLIDLKGGVELCDYENIKQTVSIAYEPEEALQTLQVAYQKMRDIQTKLRMMGKKNVVEGGIKERHFVIIDEAGELNPKEAVTREERQLKEECQKIMSQIARIGRSNGFRQVLATQYPVGDCLPRQVKQNSDAKLCFRVQSETASRVVLDNEGAEQLPQIKGRAIFQNADQREILQTPLITTEIIEETISRHVVKPVTEKADPKNVIRFTPSKGGDKVVERKARENLVTFEEV</sequence>
<accession>A0ABT8JVZ0</accession>